<gene>
    <name evidence="1" type="ORF">PSON_ATCC_30995.1.T0660195</name>
</gene>
<comment type="caution">
    <text evidence="1">The sequence shown here is derived from an EMBL/GenBank/DDBJ whole genome shotgun (WGS) entry which is preliminary data.</text>
</comment>
<evidence type="ECO:0000313" key="1">
    <source>
        <dbReference type="EMBL" id="CAD8096502.1"/>
    </source>
</evidence>
<accession>A0A8S1NVZ7</accession>
<evidence type="ECO:0000313" key="2">
    <source>
        <dbReference type="Proteomes" id="UP000692954"/>
    </source>
</evidence>
<reference evidence="1" key="1">
    <citation type="submission" date="2021-01" db="EMBL/GenBank/DDBJ databases">
        <authorList>
            <consortium name="Genoscope - CEA"/>
            <person name="William W."/>
        </authorList>
    </citation>
    <scope>NUCLEOTIDE SEQUENCE</scope>
</reference>
<dbReference type="AlphaFoldDB" id="A0A8S1NVZ7"/>
<proteinExistence type="predicted"/>
<keyword evidence="2" id="KW-1185">Reference proteome</keyword>
<name>A0A8S1NVZ7_9CILI</name>
<sequence length="141" mass="17575">MTQPNFKIDSIIQIINKRRNFESWIRIIACQQLINNKKQFEQSLKRFQKNSIKIINKKFRKRINLKRLLNFQIKNQLINRYQFNQSKLIQRKKRCLQFQELEDQYQLKQSWLYNKKEAHTQFQLNFSQKIRKIISKLQRMK</sequence>
<dbReference type="Proteomes" id="UP000692954">
    <property type="component" value="Unassembled WGS sequence"/>
</dbReference>
<dbReference type="EMBL" id="CAJJDN010000066">
    <property type="protein sequence ID" value="CAD8096502.1"/>
    <property type="molecule type" value="Genomic_DNA"/>
</dbReference>
<organism evidence="1 2">
    <name type="scientific">Paramecium sonneborni</name>
    <dbReference type="NCBI Taxonomy" id="65129"/>
    <lineage>
        <taxon>Eukaryota</taxon>
        <taxon>Sar</taxon>
        <taxon>Alveolata</taxon>
        <taxon>Ciliophora</taxon>
        <taxon>Intramacronucleata</taxon>
        <taxon>Oligohymenophorea</taxon>
        <taxon>Peniculida</taxon>
        <taxon>Parameciidae</taxon>
        <taxon>Paramecium</taxon>
    </lineage>
</organism>
<protein>
    <submittedName>
        <fullName evidence="1">Uncharacterized protein</fullName>
    </submittedName>
</protein>